<dbReference type="EMBL" id="KZ805338">
    <property type="protein sequence ID" value="PVI02815.1"/>
    <property type="molecule type" value="Genomic_DNA"/>
</dbReference>
<evidence type="ECO:0000313" key="6">
    <source>
        <dbReference type="Proteomes" id="UP000244855"/>
    </source>
</evidence>
<evidence type="ECO:0000256" key="3">
    <source>
        <dbReference type="SAM" id="Phobius"/>
    </source>
</evidence>
<feature type="domain" description="Thioredoxin" evidence="4">
    <location>
        <begin position="1"/>
        <end position="110"/>
    </location>
</feature>
<reference evidence="5 6" key="1">
    <citation type="journal article" date="2018" name="Sci. Rep.">
        <title>Comparative genomics provides insights into the lifestyle and reveals functional heterogeneity of dark septate endophytic fungi.</title>
        <authorList>
            <person name="Knapp D.G."/>
            <person name="Nemeth J.B."/>
            <person name="Barry K."/>
            <person name="Hainaut M."/>
            <person name="Henrissat B."/>
            <person name="Johnson J."/>
            <person name="Kuo A."/>
            <person name="Lim J.H.P."/>
            <person name="Lipzen A."/>
            <person name="Nolan M."/>
            <person name="Ohm R.A."/>
            <person name="Tamas L."/>
            <person name="Grigoriev I.V."/>
            <person name="Spatafora J.W."/>
            <person name="Nagy L.G."/>
            <person name="Kovacs G.M."/>
        </authorList>
    </citation>
    <scope>NUCLEOTIDE SEQUENCE [LARGE SCALE GENOMIC DNA]</scope>
    <source>
        <strain evidence="5 6">DSE2036</strain>
    </source>
</reference>
<dbReference type="PRINTS" id="PR00421">
    <property type="entry name" value="THIOREDOXIN"/>
</dbReference>
<gene>
    <name evidence="5" type="ORF">DM02DRAFT_653132</name>
</gene>
<dbReference type="Proteomes" id="UP000244855">
    <property type="component" value="Unassembled WGS sequence"/>
</dbReference>
<evidence type="ECO:0000313" key="5">
    <source>
        <dbReference type="EMBL" id="PVI02815.1"/>
    </source>
</evidence>
<keyword evidence="3" id="KW-1133">Transmembrane helix</keyword>
<evidence type="ECO:0000256" key="1">
    <source>
        <dbReference type="ARBA" id="ARBA00008987"/>
    </source>
</evidence>
<dbReference type="AlphaFoldDB" id="A0A2V1E014"/>
<dbReference type="Gene3D" id="3.40.30.10">
    <property type="entry name" value="Glutaredoxin"/>
    <property type="match status" value="1"/>
</dbReference>
<dbReference type="InterPro" id="IPR017937">
    <property type="entry name" value="Thioredoxin_CS"/>
</dbReference>
<dbReference type="InterPro" id="IPR036249">
    <property type="entry name" value="Thioredoxin-like_sf"/>
</dbReference>
<evidence type="ECO:0000259" key="4">
    <source>
        <dbReference type="PROSITE" id="PS51352"/>
    </source>
</evidence>
<dbReference type="Pfam" id="PF00085">
    <property type="entry name" value="Thioredoxin"/>
    <property type="match status" value="1"/>
</dbReference>
<keyword evidence="3" id="KW-0472">Membrane</keyword>
<evidence type="ECO:0000256" key="2">
    <source>
        <dbReference type="ARBA" id="ARBA00023157"/>
    </source>
</evidence>
<dbReference type="PROSITE" id="PS51352">
    <property type="entry name" value="THIOREDOXIN_2"/>
    <property type="match status" value="1"/>
</dbReference>
<protein>
    <submittedName>
        <fullName evidence="5">Thioredoxin-like protein</fullName>
    </submittedName>
</protein>
<dbReference type="PANTHER" id="PTHR46115">
    <property type="entry name" value="THIOREDOXIN-LIKE PROTEIN 1"/>
    <property type="match status" value="1"/>
</dbReference>
<sequence>MATPTTISSPTDLETLLSTTDYTLIDFWATWCPPCKAIAPLFNSLASDNSVPSQLAFAKVDVDAQAQIAKHYKISAMPTFLLVERGGAVKKAVRGADPKAIKWLVEYARKKSKGEKVGEKDEEMFSQTEFGDGGGGGLVMPILLIAFAVWYFFLK</sequence>
<feature type="transmembrane region" description="Helical" evidence="3">
    <location>
        <begin position="134"/>
        <end position="154"/>
    </location>
</feature>
<dbReference type="STRING" id="97972.A0A2V1E014"/>
<organism evidence="5 6">
    <name type="scientific">Periconia macrospinosa</name>
    <dbReference type="NCBI Taxonomy" id="97972"/>
    <lineage>
        <taxon>Eukaryota</taxon>
        <taxon>Fungi</taxon>
        <taxon>Dikarya</taxon>
        <taxon>Ascomycota</taxon>
        <taxon>Pezizomycotina</taxon>
        <taxon>Dothideomycetes</taxon>
        <taxon>Pleosporomycetidae</taxon>
        <taxon>Pleosporales</taxon>
        <taxon>Massarineae</taxon>
        <taxon>Periconiaceae</taxon>
        <taxon>Periconia</taxon>
    </lineage>
</organism>
<comment type="similarity">
    <text evidence="1">Belongs to the thioredoxin family.</text>
</comment>
<accession>A0A2V1E014</accession>
<keyword evidence="6" id="KW-1185">Reference proteome</keyword>
<dbReference type="CDD" id="cd02947">
    <property type="entry name" value="TRX_family"/>
    <property type="match status" value="1"/>
</dbReference>
<dbReference type="PROSITE" id="PS00194">
    <property type="entry name" value="THIOREDOXIN_1"/>
    <property type="match status" value="1"/>
</dbReference>
<keyword evidence="3" id="KW-0812">Transmembrane</keyword>
<dbReference type="SUPFAM" id="SSF52833">
    <property type="entry name" value="Thioredoxin-like"/>
    <property type="match status" value="1"/>
</dbReference>
<keyword evidence="2" id="KW-1015">Disulfide bond</keyword>
<proteinExistence type="inferred from homology"/>
<dbReference type="InterPro" id="IPR013766">
    <property type="entry name" value="Thioredoxin_domain"/>
</dbReference>
<name>A0A2V1E014_9PLEO</name>
<dbReference type="OrthoDB" id="19690at2759"/>